<dbReference type="Proteomes" id="UP000774000">
    <property type="component" value="Unassembled WGS sequence"/>
</dbReference>
<comment type="caution">
    <text evidence="2">The sequence shown here is derived from an EMBL/GenBank/DDBJ whole genome shotgun (WGS) entry which is preliminary data.</text>
</comment>
<dbReference type="EMBL" id="JAFBDQ010000006">
    <property type="protein sequence ID" value="MBM7556572.1"/>
    <property type="molecule type" value="Genomic_DNA"/>
</dbReference>
<feature type="domain" description="D-alanyl-D-alanine carboxypeptidase-like core" evidence="1">
    <location>
        <begin position="148"/>
        <end position="275"/>
    </location>
</feature>
<gene>
    <name evidence="2" type="ORF">JOC47_001423</name>
</gene>
<dbReference type="Pfam" id="PF02557">
    <property type="entry name" value="VanY"/>
    <property type="match status" value="1"/>
</dbReference>
<dbReference type="InterPro" id="IPR058193">
    <property type="entry name" value="VanY/YodJ_core_dom"/>
</dbReference>
<protein>
    <submittedName>
        <fullName evidence="2">LAS superfamily LD-carboxypeptidase LdcB</fullName>
    </submittedName>
</protein>
<keyword evidence="3" id="KW-1185">Reference proteome</keyword>
<dbReference type="PANTHER" id="PTHR34385">
    <property type="entry name" value="D-ALANYL-D-ALANINE CARBOXYPEPTIDASE"/>
    <property type="match status" value="1"/>
</dbReference>
<dbReference type="InterPro" id="IPR052179">
    <property type="entry name" value="DD-CPase-like"/>
</dbReference>
<sequence length="294" mass="33261">MVSIIGHHLINKEEGYQILLYLDPQLIEVADEFDESFQNKEDLRQVVNSYVKNRLPDLKVTVIRVVLGSLVIASIPLLPGTEIKDLDSSQELNLKTEVKEVFENTPQEIEKDLLLVNKNNSLADNYTPLNLIVPEVPFIFKGFHEKKLMAAKAATALEELFAAAKANNIELYAVSGYRSYQRQEVIFKSQVEKHGLLQANQISARPGESEHQTGLAMDVTSPQVKFKLVQEFGVTKEGQWLKEHAAGFGFIIRYPEGKDAVTGYQYEPWHIRYVGQEIAQKIASQDLTLEEYLA</sequence>
<dbReference type="RefSeq" id="WP_239550976.1">
    <property type="nucleotide sequence ID" value="NZ_JAFBDQ010000006.1"/>
</dbReference>
<dbReference type="PANTHER" id="PTHR34385:SF1">
    <property type="entry name" value="PEPTIDOGLYCAN L-ALANYL-D-GLUTAMATE ENDOPEPTIDASE CWLK"/>
    <property type="match status" value="1"/>
</dbReference>
<accession>A0A938XPG9</accession>
<dbReference type="GO" id="GO:0006508">
    <property type="term" value="P:proteolysis"/>
    <property type="evidence" value="ECO:0007669"/>
    <property type="project" value="InterPro"/>
</dbReference>
<dbReference type="SUPFAM" id="SSF55166">
    <property type="entry name" value="Hedgehog/DD-peptidase"/>
    <property type="match status" value="1"/>
</dbReference>
<evidence type="ECO:0000313" key="3">
    <source>
        <dbReference type="Proteomes" id="UP000774000"/>
    </source>
</evidence>
<name>A0A938XPG9_9FIRM</name>
<dbReference type="InterPro" id="IPR009045">
    <property type="entry name" value="Zn_M74/Hedgehog-like"/>
</dbReference>
<reference evidence="2" key="1">
    <citation type="submission" date="2021-01" db="EMBL/GenBank/DDBJ databases">
        <title>Genomic Encyclopedia of Type Strains, Phase IV (KMG-IV): sequencing the most valuable type-strain genomes for metagenomic binning, comparative biology and taxonomic classification.</title>
        <authorList>
            <person name="Goeker M."/>
        </authorList>
    </citation>
    <scope>NUCLEOTIDE SEQUENCE</scope>
    <source>
        <strain evidence="2">DSM 23230</strain>
    </source>
</reference>
<proteinExistence type="predicted"/>
<dbReference type="GO" id="GO:0008233">
    <property type="term" value="F:peptidase activity"/>
    <property type="evidence" value="ECO:0007669"/>
    <property type="project" value="InterPro"/>
</dbReference>
<evidence type="ECO:0000313" key="2">
    <source>
        <dbReference type="EMBL" id="MBM7556572.1"/>
    </source>
</evidence>
<dbReference type="Gene3D" id="3.30.1380.10">
    <property type="match status" value="1"/>
</dbReference>
<dbReference type="InterPro" id="IPR003709">
    <property type="entry name" value="VanY-like_core_dom"/>
</dbReference>
<dbReference type="AlphaFoldDB" id="A0A938XPG9"/>
<dbReference type="CDD" id="cd14852">
    <property type="entry name" value="LD-carboxypeptidase"/>
    <property type="match status" value="1"/>
</dbReference>
<organism evidence="2 3">
    <name type="scientific">Halanaerobacter jeridensis</name>
    <dbReference type="NCBI Taxonomy" id="706427"/>
    <lineage>
        <taxon>Bacteria</taxon>
        <taxon>Bacillati</taxon>
        <taxon>Bacillota</taxon>
        <taxon>Clostridia</taxon>
        <taxon>Halanaerobiales</taxon>
        <taxon>Halobacteroidaceae</taxon>
        <taxon>Halanaerobacter</taxon>
    </lineage>
</organism>
<evidence type="ECO:0000259" key="1">
    <source>
        <dbReference type="Pfam" id="PF02557"/>
    </source>
</evidence>